<dbReference type="PROSITE" id="PS51819">
    <property type="entry name" value="VOC"/>
    <property type="match status" value="1"/>
</dbReference>
<dbReference type="AlphaFoldDB" id="A0A2P8DDM2"/>
<accession>A0A2P8DDM2</accession>
<feature type="domain" description="VOC" evidence="1">
    <location>
        <begin position="14"/>
        <end position="138"/>
    </location>
</feature>
<dbReference type="Gene3D" id="3.10.180.10">
    <property type="entry name" value="2,3-Dihydroxybiphenyl 1,2-Dioxygenase, domain 1"/>
    <property type="match status" value="1"/>
</dbReference>
<evidence type="ECO:0000313" key="2">
    <source>
        <dbReference type="EMBL" id="PSK95324.1"/>
    </source>
</evidence>
<dbReference type="SUPFAM" id="SSF54593">
    <property type="entry name" value="Glyoxalase/Bleomycin resistance protein/Dihydroxybiphenyl dioxygenase"/>
    <property type="match status" value="1"/>
</dbReference>
<dbReference type="InterPro" id="IPR029068">
    <property type="entry name" value="Glyas_Bleomycin-R_OHBP_Dase"/>
</dbReference>
<proteinExistence type="predicted"/>
<dbReference type="OrthoDB" id="9804235at2"/>
<comment type="caution">
    <text evidence="2">The sequence shown here is derived from an EMBL/GenBank/DDBJ whole genome shotgun (WGS) entry which is preliminary data.</text>
</comment>
<dbReference type="RefSeq" id="WP_106521985.1">
    <property type="nucleotide sequence ID" value="NZ_PYGD01000001.1"/>
</dbReference>
<dbReference type="InterPro" id="IPR037523">
    <property type="entry name" value="VOC_core"/>
</dbReference>
<dbReference type="InterPro" id="IPR052164">
    <property type="entry name" value="Anthracycline_SecMetBiosynth"/>
</dbReference>
<evidence type="ECO:0000313" key="3">
    <source>
        <dbReference type="Proteomes" id="UP000240572"/>
    </source>
</evidence>
<dbReference type="PANTHER" id="PTHR33993">
    <property type="entry name" value="GLYOXALASE-RELATED"/>
    <property type="match status" value="1"/>
</dbReference>
<gene>
    <name evidence="2" type="ORF">B0I18_1011492</name>
</gene>
<keyword evidence="3" id="KW-1185">Reference proteome</keyword>
<name>A0A2P8DDM2_9BACT</name>
<sequence>MKQQLRKTDATTNVINWFEIPVTDTARAKQFYETLLDLDMETLHFPESGETLTFFPFNHDVIQATSGRVTGALTQSATAQPSLQGTLVYLNASPSIQAVLDRVVPAGGQIISGPVYIKAGFIAVISDTEGNRIGLHAEA</sequence>
<dbReference type="CDD" id="cd07247">
    <property type="entry name" value="SgaA_N_like"/>
    <property type="match status" value="1"/>
</dbReference>
<dbReference type="EMBL" id="PYGD01000001">
    <property type="protein sequence ID" value="PSK95324.1"/>
    <property type="molecule type" value="Genomic_DNA"/>
</dbReference>
<dbReference type="InterPro" id="IPR004360">
    <property type="entry name" value="Glyas_Fos-R_dOase_dom"/>
</dbReference>
<dbReference type="Pfam" id="PF00903">
    <property type="entry name" value="Glyoxalase"/>
    <property type="match status" value="1"/>
</dbReference>
<dbReference type="Proteomes" id="UP000240572">
    <property type="component" value="Unassembled WGS sequence"/>
</dbReference>
<evidence type="ECO:0000259" key="1">
    <source>
        <dbReference type="PROSITE" id="PS51819"/>
    </source>
</evidence>
<organism evidence="2 3">
    <name type="scientific">Taibaiella chishuiensis</name>
    <dbReference type="NCBI Taxonomy" id="1434707"/>
    <lineage>
        <taxon>Bacteria</taxon>
        <taxon>Pseudomonadati</taxon>
        <taxon>Bacteroidota</taxon>
        <taxon>Chitinophagia</taxon>
        <taxon>Chitinophagales</taxon>
        <taxon>Chitinophagaceae</taxon>
        <taxon>Taibaiella</taxon>
    </lineage>
</organism>
<dbReference type="PANTHER" id="PTHR33993:SF2">
    <property type="entry name" value="VOC DOMAIN-CONTAINING PROTEIN"/>
    <property type="match status" value="1"/>
</dbReference>
<reference evidence="2 3" key="1">
    <citation type="submission" date="2018-03" db="EMBL/GenBank/DDBJ databases">
        <title>Genomic Encyclopedia of Type Strains, Phase III (KMG-III): the genomes of soil and plant-associated and newly described type strains.</title>
        <authorList>
            <person name="Whitman W."/>
        </authorList>
    </citation>
    <scope>NUCLEOTIDE SEQUENCE [LARGE SCALE GENOMIC DNA]</scope>
    <source>
        <strain evidence="2 3">CGMCC 1.12700</strain>
    </source>
</reference>
<protein>
    <recommendedName>
        <fullName evidence="1">VOC domain-containing protein</fullName>
    </recommendedName>
</protein>